<dbReference type="EMBL" id="JAHXZJ010000002">
    <property type="protein sequence ID" value="KAH0563610.1"/>
    <property type="molecule type" value="Genomic_DNA"/>
</dbReference>
<accession>A0AAV7J1C2</accession>
<gene>
    <name evidence="2" type="ORF">KQX54_003111</name>
</gene>
<feature type="compositionally biased region" description="Acidic residues" evidence="1">
    <location>
        <begin position="81"/>
        <end position="90"/>
    </location>
</feature>
<keyword evidence="3" id="KW-1185">Reference proteome</keyword>
<organism evidence="2 3">
    <name type="scientific">Cotesia glomerata</name>
    <name type="common">Lepidopteran parasitic wasp</name>
    <name type="synonym">Apanteles glomeratus</name>
    <dbReference type="NCBI Taxonomy" id="32391"/>
    <lineage>
        <taxon>Eukaryota</taxon>
        <taxon>Metazoa</taxon>
        <taxon>Ecdysozoa</taxon>
        <taxon>Arthropoda</taxon>
        <taxon>Hexapoda</taxon>
        <taxon>Insecta</taxon>
        <taxon>Pterygota</taxon>
        <taxon>Neoptera</taxon>
        <taxon>Endopterygota</taxon>
        <taxon>Hymenoptera</taxon>
        <taxon>Apocrita</taxon>
        <taxon>Ichneumonoidea</taxon>
        <taxon>Braconidae</taxon>
        <taxon>Microgastrinae</taxon>
        <taxon>Cotesia</taxon>
    </lineage>
</organism>
<sequence length="234" mass="26997">MYALISVPNENNKRYIAETCYISDFKSYNALTKNKVYRYHDNETKFKCIILRVSESQDELKRDNDRIRNSKIANPSSLETSPDDNDEEETQVAKAKAARNNKKQSESQCKKRKVEEVIKIYENAKQNKKQAISEELDSVNDIGTDQPNGTRSDDFDRIERQSDVETDEEDINKRTNKRIRNRISSDSESEGEGEGEVAIRNDQYVEPIVIINDNTDNNTLNEDGTTFDHFPSQV</sequence>
<feature type="region of interest" description="Disordered" evidence="1">
    <location>
        <begin position="215"/>
        <end position="234"/>
    </location>
</feature>
<feature type="compositionally biased region" description="Low complexity" evidence="1">
    <location>
        <begin position="215"/>
        <end position="224"/>
    </location>
</feature>
<evidence type="ECO:0000313" key="3">
    <source>
        <dbReference type="Proteomes" id="UP000826195"/>
    </source>
</evidence>
<dbReference type="Proteomes" id="UP000826195">
    <property type="component" value="Unassembled WGS sequence"/>
</dbReference>
<reference evidence="2 3" key="1">
    <citation type="journal article" date="2021" name="J. Hered.">
        <title>A chromosome-level genome assembly of the parasitoid wasp, Cotesia glomerata (Hymenoptera: Braconidae).</title>
        <authorList>
            <person name="Pinto B.J."/>
            <person name="Weis J.J."/>
            <person name="Gamble T."/>
            <person name="Ode P.J."/>
            <person name="Paul R."/>
            <person name="Zaspel J.M."/>
        </authorList>
    </citation>
    <scope>NUCLEOTIDE SEQUENCE [LARGE SCALE GENOMIC DNA]</scope>
    <source>
        <strain evidence="2">CgM1</strain>
    </source>
</reference>
<comment type="caution">
    <text evidence="2">The sequence shown here is derived from an EMBL/GenBank/DDBJ whole genome shotgun (WGS) entry which is preliminary data.</text>
</comment>
<dbReference type="AlphaFoldDB" id="A0AAV7J1C2"/>
<evidence type="ECO:0000256" key="1">
    <source>
        <dbReference type="SAM" id="MobiDB-lite"/>
    </source>
</evidence>
<feature type="region of interest" description="Disordered" evidence="1">
    <location>
        <begin position="59"/>
        <end position="109"/>
    </location>
</feature>
<evidence type="ECO:0000313" key="2">
    <source>
        <dbReference type="EMBL" id="KAH0563610.1"/>
    </source>
</evidence>
<proteinExistence type="predicted"/>
<feature type="region of interest" description="Disordered" evidence="1">
    <location>
        <begin position="177"/>
        <end position="200"/>
    </location>
</feature>
<feature type="compositionally biased region" description="Basic and acidic residues" evidence="1">
    <location>
        <begin position="59"/>
        <end position="68"/>
    </location>
</feature>
<name>A0AAV7J1C2_COTGL</name>
<feature type="compositionally biased region" description="Polar residues" evidence="1">
    <location>
        <begin position="71"/>
        <end position="80"/>
    </location>
</feature>
<protein>
    <submittedName>
        <fullName evidence="2">Uncharacterized protein</fullName>
    </submittedName>
</protein>